<gene>
    <name evidence="1" type="ORF">GCM10009802_13680</name>
</gene>
<organism evidence="1 2">
    <name type="scientific">Streptomyces synnematoformans</name>
    <dbReference type="NCBI Taxonomy" id="415721"/>
    <lineage>
        <taxon>Bacteria</taxon>
        <taxon>Bacillati</taxon>
        <taxon>Actinomycetota</taxon>
        <taxon>Actinomycetes</taxon>
        <taxon>Kitasatosporales</taxon>
        <taxon>Streptomycetaceae</taxon>
        <taxon>Streptomyces</taxon>
    </lineage>
</organism>
<protein>
    <submittedName>
        <fullName evidence="1">Uncharacterized protein</fullName>
    </submittedName>
</protein>
<evidence type="ECO:0000313" key="2">
    <source>
        <dbReference type="Proteomes" id="UP001500443"/>
    </source>
</evidence>
<dbReference type="RefSeq" id="WP_344288876.1">
    <property type="nucleotide sequence ID" value="NZ_BAAAPF010000023.1"/>
</dbReference>
<name>A0ABN2XLG7_9ACTN</name>
<proteinExistence type="predicted"/>
<dbReference type="Proteomes" id="UP001500443">
    <property type="component" value="Unassembled WGS sequence"/>
</dbReference>
<dbReference type="EMBL" id="BAAAPF010000023">
    <property type="protein sequence ID" value="GAA2114363.1"/>
    <property type="molecule type" value="Genomic_DNA"/>
</dbReference>
<reference evidence="1 2" key="1">
    <citation type="journal article" date="2019" name="Int. J. Syst. Evol. Microbiol.">
        <title>The Global Catalogue of Microorganisms (GCM) 10K type strain sequencing project: providing services to taxonomists for standard genome sequencing and annotation.</title>
        <authorList>
            <consortium name="The Broad Institute Genomics Platform"/>
            <consortium name="The Broad Institute Genome Sequencing Center for Infectious Disease"/>
            <person name="Wu L."/>
            <person name="Ma J."/>
        </authorList>
    </citation>
    <scope>NUCLEOTIDE SEQUENCE [LARGE SCALE GENOMIC DNA]</scope>
    <source>
        <strain evidence="1 2">JCM 15481</strain>
    </source>
</reference>
<comment type="caution">
    <text evidence="1">The sequence shown here is derived from an EMBL/GenBank/DDBJ whole genome shotgun (WGS) entry which is preliminary data.</text>
</comment>
<keyword evidence="2" id="KW-1185">Reference proteome</keyword>
<sequence>MIDIDATLRRASRGVSTWSPEAARASAALIASGPQVRIDWDESAGENWLRIVDETHVVALVSVAFPFALIQKAPGVKRPEGEIVSVVVDGLDDVELECSSETLVEVYGNFDRLRTLNSGGFSANDLWYVTV</sequence>
<evidence type="ECO:0000313" key="1">
    <source>
        <dbReference type="EMBL" id="GAA2114363.1"/>
    </source>
</evidence>
<accession>A0ABN2XLG7</accession>